<sequence length="677" mass="78038">MSNPLENTNNIPNTEGWNYKCDAPSGPLPVGQVFFGLNCFYGSQTVEGGYIMIYDLPPHHTVRVAFKYKSWLILKSINYEQESYLFADGKVVFYETNNFFFFYSGAFSGEFYHSSETLLLEFLQLGDIPAMSTSGFRELTIDLVLCPPGCQSCNSNSLASCIIWSLVDYKMKAKDLYNFNNDGWKPLGEKPANIYKCGSINFLIRKGETQFFFFGFFDKSTKLEKIVFLQPHYAIQIQFLIIYINFNRQTKPTTTILFDDLTVYEVVELLDVLQLMICNYIPSEQMSSPTGDQVTRVNFQRAHNQPILKITIAQQQASDINTPWGIRDFRILLKKCHSSCLYSCSGPLISDCFSAKSIIMQYVSFFTDALVISFDGWNQISVYTDNKICNGQQIIGAVQDISIQKLSYTIFNLPQHSQIFIQFLFYQIDSFQNNEKFYIDVDDVIVYEQQLVYINDFSIGSKLCGNTQQLDTSFQIKVNSIDHTSNNAIIKFYVLGTTTVGNYVYQLGRWGIRELQIKANMKLVAQSMVKDDKTVVSWHKFTDTLQILNCQNLNFKLIYIQKNTILRKKLKDIPNHIRILIKFEVVVIYQFKFNNSKYLYLYIDGQNVWKQNFLLTSEINICDNSNRSQQFIFEALIDHQSSNCILDFIADGSGPSESIIYFGIRNVIIQYEKMLVT</sequence>
<evidence type="ECO:0000313" key="2">
    <source>
        <dbReference type="Proteomes" id="UP000689195"/>
    </source>
</evidence>
<dbReference type="Proteomes" id="UP000689195">
    <property type="component" value="Unassembled WGS sequence"/>
</dbReference>
<dbReference type="OrthoDB" id="307500at2759"/>
<reference evidence="1" key="1">
    <citation type="submission" date="2021-01" db="EMBL/GenBank/DDBJ databases">
        <authorList>
            <consortium name="Genoscope - CEA"/>
            <person name="William W."/>
        </authorList>
    </citation>
    <scope>NUCLEOTIDE SEQUENCE</scope>
</reference>
<organism evidence="1 2">
    <name type="scientific">Paramecium pentaurelia</name>
    <dbReference type="NCBI Taxonomy" id="43138"/>
    <lineage>
        <taxon>Eukaryota</taxon>
        <taxon>Sar</taxon>
        <taxon>Alveolata</taxon>
        <taxon>Ciliophora</taxon>
        <taxon>Intramacronucleata</taxon>
        <taxon>Oligohymenophorea</taxon>
        <taxon>Peniculida</taxon>
        <taxon>Parameciidae</taxon>
        <taxon>Paramecium</taxon>
    </lineage>
</organism>
<dbReference type="EMBL" id="CAJJDO010000117">
    <property type="protein sequence ID" value="CAD8198087.1"/>
    <property type="molecule type" value="Genomic_DNA"/>
</dbReference>
<gene>
    <name evidence="1" type="ORF">PPENT_87.1.T1170096</name>
</gene>
<dbReference type="PANTHER" id="PTHR39767">
    <property type="entry name" value="CALCIUM/CALMODULIN-BINDING MEMBRANE PROTEIN PCM4-RELATED"/>
    <property type="match status" value="1"/>
</dbReference>
<comment type="caution">
    <text evidence="1">The sequence shown here is derived from an EMBL/GenBank/DDBJ whole genome shotgun (WGS) entry which is preliminary data.</text>
</comment>
<keyword evidence="2" id="KW-1185">Reference proteome</keyword>
<name>A0A8S1XAF4_9CILI</name>
<accession>A0A8S1XAF4</accession>
<proteinExistence type="predicted"/>
<dbReference type="InterPro" id="IPR006212">
    <property type="entry name" value="Furin_repeat"/>
</dbReference>
<protein>
    <submittedName>
        <fullName evidence="1">Uncharacterized protein</fullName>
    </submittedName>
</protein>
<dbReference type="AlphaFoldDB" id="A0A8S1XAF4"/>
<dbReference type="PANTHER" id="PTHR39767:SF2">
    <property type="entry name" value="CHROMOSOME UNDETERMINED SCAFFOLD_1, WHOLE GENOME SHOTGUN SEQUENCE"/>
    <property type="match status" value="1"/>
</dbReference>
<evidence type="ECO:0000313" key="1">
    <source>
        <dbReference type="EMBL" id="CAD8198087.1"/>
    </source>
</evidence>
<dbReference type="CDD" id="cd00064">
    <property type="entry name" value="FU"/>
    <property type="match status" value="1"/>
</dbReference>